<reference evidence="4 5" key="1">
    <citation type="submission" date="2019-12" db="EMBL/GenBank/DDBJ databases">
        <authorList>
            <person name="Alioto T."/>
            <person name="Alioto T."/>
            <person name="Gomez Garrido J."/>
        </authorList>
    </citation>
    <scope>NUCLEOTIDE SEQUENCE [LARGE SCALE GENOMIC DNA]</scope>
</reference>
<evidence type="ECO:0000259" key="3">
    <source>
        <dbReference type="Pfam" id="PF13393"/>
    </source>
</evidence>
<keyword evidence="4" id="KW-0436">Ligase</keyword>
<dbReference type="Gene3D" id="3.30.930.10">
    <property type="entry name" value="Bira Bifunctional Protein, Domain 2"/>
    <property type="match status" value="1"/>
</dbReference>
<dbReference type="AlphaFoldDB" id="A0A8S0VBN8"/>
<dbReference type="InterPro" id="IPR004516">
    <property type="entry name" value="HisRS/HisZ"/>
</dbReference>
<sequence length="155" mass="18097">MKPAFHPGKLEKRLETSFLRMKLYYFEDRGNHRVPLRPELTLSLARLVIQKGKLVSLPLKWYAVGQCWHYEGMNMGRQREHYQWNVDIIGVPNGALLKQRGLLPELGLQIETLSAHWIGISRAKLLQLLLISGKKVKVLTWFWKINPLNVFKRSP</sequence>
<evidence type="ECO:0000313" key="5">
    <source>
        <dbReference type="Proteomes" id="UP000594638"/>
    </source>
</evidence>
<comment type="catalytic activity">
    <reaction evidence="2">
        <text>tRNA(His) + L-histidine + ATP = L-histidyl-tRNA(His) + AMP + diphosphate + H(+)</text>
        <dbReference type="Rhea" id="RHEA:17313"/>
        <dbReference type="Rhea" id="RHEA-COMP:9665"/>
        <dbReference type="Rhea" id="RHEA-COMP:9689"/>
        <dbReference type="ChEBI" id="CHEBI:15378"/>
        <dbReference type="ChEBI" id="CHEBI:30616"/>
        <dbReference type="ChEBI" id="CHEBI:33019"/>
        <dbReference type="ChEBI" id="CHEBI:57595"/>
        <dbReference type="ChEBI" id="CHEBI:78442"/>
        <dbReference type="ChEBI" id="CHEBI:78527"/>
        <dbReference type="ChEBI" id="CHEBI:456215"/>
        <dbReference type="EC" id="6.1.1.21"/>
    </reaction>
</comment>
<dbReference type="EC" id="6.1.1.21" evidence="1"/>
<dbReference type="GO" id="GO:0005737">
    <property type="term" value="C:cytoplasm"/>
    <property type="evidence" value="ECO:0007669"/>
    <property type="project" value="InterPro"/>
</dbReference>
<evidence type="ECO:0000256" key="2">
    <source>
        <dbReference type="ARBA" id="ARBA00047639"/>
    </source>
</evidence>
<proteinExistence type="predicted"/>
<dbReference type="GO" id="GO:0004821">
    <property type="term" value="F:histidine-tRNA ligase activity"/>
    <property type="evidence" value="ECO:0007669"/>
    <property type="project" value="UniProtKB-EC"/>
</dbReference>
<dbReference type="InterPro" id="IPR041715">
    <property type="entry name" value="HisRS-like_core"/>
</dbReference>
<dbReference type="OrthoDB" id="1906957at2759"/>
<dbReference type="SUPFAM" id="SSF55681">
    <property type="entry name" value="Class II aaRS and biotin synthetases"/>
    <property type="match status" value="1"/>
</dbReference>
<dbReference type="InterPro" id="IPR045864">
    <property type="entry name" value="aa-tRNA-synth_II/BPL/LPL"/>
</dbReference>
<dbReference type="PANTHER" id="PTHR43707">
    <property type="entry name" value="HISTIDYL-TRNA SYNTHETASE"/>
    <property type="match status" value="1"/>
</dbReference>
<protein>
    <recommendedName>
        <fullName evidence="1">histidine--tRNA ligase</fullName>
        <ecNumber evidence="1">6.1.1.21</ecNumber>
    </recommendedName>
</protein>
<organism evidence="4 5">
    <name type="scientific">Olea europaea subsp. europaea</name>
    <dbReference type="NCBI Taxonomy" id="158383"/>
    <lineage>
        <taxon>Eukaryota</taxon>
        <taxon>Viridiplantae</taxon>
        <taxon>Streptophyta</taxon>
        <taxon>Embryophyta</taxon>
        <taxon>Tracheophyta</taxon>
        <taxon>Spermatophyta</taxon>
        <taxon>Magnoliopsida</taxon>
        <taxon>eudicotyledons</taxon>
        <taxon>Gunneridae</taxon>
        <taxon>Pentapetalae</taxon>
        <taxon>asterids</taxon>
        <taxon>lamiids</taxon>
        <taxon>Lamiales</taxon>
        <taxon>Oleaceae</taxon>
        <taxon>Oleeae</taxon>
        <taxon>Olea</taxon>
    </lineage>
</organism>
<gene>
    <name evidence="4" type="ORF">OLEA9_A101423</name>
</gene>
<accession>A0A8S0VBN8</accession>
<evidence type="ECO:0000256" key="1">
    <source>
        <dbReference type="ARBA" id="ARBA00012815"/>
    </source>
</evidence>
<dbReference type="GO" id="GO:0006427">
    <property type="term" value="P:histidyl-tRNA aminoacylation"/>
    <property type="evidence" value="ECO:0007669"/>
    <property type="project" value="TreeGrafter"/>
</dbReference>
<name>A0A8S0VBN8_OLEEU</name>
<dbReference type="EMBL" id="CACTIH010009287">
    <property type="protein sequence ID" value="CAA3029064.1"/>
    <property type="molecule type" value="Genomic_DNA"/>
</dbReference>
<dbReference type="Gramene" id="OE9A101423T1">
    <property type="protein sequence ID" value="OE9A101423C1"/>
    <property type="gene ID" value="OE9A101423"/>
</dbReference>
<dbReference type="Pfam" id="PF13393">
    <property type="entry name" value="tRNA-synt_His"/>
    <property type="match status" value="1"/>
</dbReference>
<evidence type="ECO:0000313" key="4">
    <source>
        <dbReference type="EMBL" id="CAA3029064.1"/>
    </source>
</evidence>
<dbReference type="PANTHER" id="PTHR43707:SF1">
    <property type="entry name" value="HISTIDINE--TRNA LIGASE, MITOCHONDRIAL-RELATED"/>
    <property type="match status" value="1"/>
</dbReference>
<dbReference type="Proteomes" id="UP000594638">
    <property type="component" value="Unassembled WGS sequence"/>
</dbReference>
<comment type="caution">
    <text evidence="4">The sequence shown here is derived from an EMBL/GenBank/DDBJ whole genome shotgun (WGS) entry which is preliminary data.</text>
</comment>
<keyword evidence="5" id="KW-1185">Reference proteome</keyword>
<feature type="domain" description="Class II Histidinyl-tRNA synthetase (HisRS)-like catalytic core" evidence="3">
    <location>
        <begin position="20"/>
        <end position="91"/>
    </location>
</feature>